<evidence type="ECO:0000256" key="1">
    <source>
        <dbReference type="ARBA" id="ARBA00022729"/>
    </source>
</evidence>
<dbReference type="Proteomes" id="UP000324065">
    <property type="component" value="Unassembled WGS sequence"/>
</dbReference>
<protein>
    <recommendedName>
        <fullName evidence="4">Extracellular solute-binding protein</fullName>
    </recommendedName>
</protein>
<sequence length="393" mass="41596">MRGVCLRHLSRRALLRAGASGLAAGALTTPADRVVAAPAREGATPAVPVRVLVYDLWPDAVVEHLNRDYGLAVTCEPVASLAEVRERLQAGAAPESDAADAAILGLEDVAGCRDEGLLAPWAGRIAGRMPAALDAALRGHGGRDADGTTWLAPLCLGFDVLFGLGPAVSVGGLDRPEAPAWGTLLNLPLKGRVVMDPDGAVWMAMRRVDPDGARLDAAQTDKAVARDLFQQVRAVLAPYRDQLASVWTDTVSFLMAVRNASPVVGRAGMAWDSLVRRVARETGSVSMDARIPADGAAAWLDGLALSATSPRPEAARRLVSALRAPSTLALWCRNREAIPADPAAWLSLPAGDQAWMTRVLVRDEGWARLWFRPSLGPAVVPAFADARDRFEGA</sequence>
<keyword evidence="1" id="KW-0732">Signal</keyword>
<comment type="caution">
    <text evidence="2">The sequence shown here is derived from an EMBL/GenBank/DDBJ whole genome shotgun (WGS) entry which is preliminary data.</text>
</comment>
<organism evidence="2 3">
    <name type="scientific">Roseospira marina</name>
    <dbReference type="NCBI Taxonomy" id="140057"/>
    <lineage>
        <taxon>Bacteria</taxon>
        <taxon>Pseudomonadati</taxon>
        <taxon>Pseudomonadota</taxon>
        <taxon>Alphaproteobacteria</taxon>
        <taxon>Rhodospirillales</taxon>
        <taxon>Rhodospirillaceae</taxon>
        <taxon>Roseospira</taxon>
    </lineage>
</organism>
<dbReference type="PANTHER" id="PTHR30222:SF17">
    <property type="entry name" value="SPERMIDINE_PUTRESCINE-BINDING PERIPLASMIC PROTEIN"/>
    <property type="match status" value="1"/>
</dbReference>
<evidence type="ECO:0000313" key="2">
    <source>
        <dbReference type="EMBL" id="KAA5607323.1"/>
    </source>
</evidence>
<accession>A0A5M6IGD0</accession>
<dbReference type="AlphaFoldDB" id="A0A5M6IGD0"/>
<dbReference type="PANTHER" id="PTHR30222">
    <property type="entry name" value="SPERMIDINE/PUTRESCINE-BINDING PERIPLASMIC PROTEIN"/>
    <property type="match status" value="1"/>
</dbReference>
<evidence type="ECO:0000313" key="3">
    <source>
        <dbReference type="Proteomes" id="UP000324065"/>
    </source>
</evidence>
<dbReference type="SUPFAM" id="SSF53850">
    <property type="entry name" value="Periplasmic binding protein-like II"/>
    <property type="match status" value="1"/>
</dbReference>
<dbReference type="EMBL" id="VWPJ01000001">
    <property type="protein sequence ID" value="KAA5607323.1"/>
    <property type="molecule type" value="Genomic_DNA"/>
</dbReference>
<evidence type="ECO:0008006" key="4">
    <source>
        <dbReference type="Google" id="ProtNLM"/>
    </source>
</evidence>
<keyword evidence="3" id="KW-1185">Reference proteome</keyword>
<dbReference type="Gene3D" id="3.40.190.10">
    <property type="entry name" value="Periplasmic binding protein-like II"/>
    <property type="match status" value="2"/>
</dbReference>
<dbReference type="RefSeq" id="WP_150060459.1">
    <property type="nucleotide sequence ID" value="NZ_JACHII010000001.1"/>
</dbReference>
<name>A0A5M6IGD0_9PROT</name>
<reference evidence="2 3" key="1">
    <citation type="submission" date="2019-09" db="EMBL/GenBank/DDBJ databases">
        <title>Genome sequence of Roseospira marina, one of the more divergent members of the non-sulfur purple photosynthetic bacterial family, the Rhodospirillaceae.</title>
        <authorList>
            <person name="Meyer T."/>
            <person name="Kyndt J."/>
        </authorList>
    </citation>
    <scope>NUCLEOTIDE SEQUENCE [LARGE SCALE GENOMIC DNA]</scope>
    <source>
        <strain evidence="2 3">DSM 15113</strain>
    </source>
</reference>
<gene>
    <name evidence="2" type="ORF">F1188_00705</name>
</gene>
<dbReference type="OrthoDB" id="6776301at2"/>
<proteinExistence type="predicted"/>
<dbReference type="PROSITE" id="PS51318">
    <property type="entry name" value="TAT"/>
    <property type="match status" value="1"/>
</dbReference>
<dbReference type="InterPro" id="IPR006311">
    <property type="entry name" value="TAT_signal"/>
</dbReference>